<accession>A0AAN6VF09</accession>
<evidence type="ECO:0000256" key="1">
    <source>
        <dbReference type="SAM" id="MobiDB-lite"/>
    </source>
</evidence>
<comment type="caution">
    <text evidence="2">The sequence shown here is derived from an EMBL/GenBank/DDBJ whole genome shotgun (WGS) entry which is preliminary data.</text>
</comment>
<reference evidence="2" key="2">
    <citation type="submission" date="2023-05" db="EMBL/GenBank/DDBJ databases">
        <authorList>
            <consortium name="Lawrence Berkeley National Laboratory"/>
            <person name="Steindorff A."/>
            <person name="Hensen N."/>
            <person name="Bonometti L."/>
            <person name="Westerberg I."/>
            <person name="Brannstrom I.O."/>
            <person name="Guillou S."/>
            <person name="Cros-Aarteil S."/>
            <person name="Calhoun S."/>
            <person name="Haridas S."/>
            <person name="Kuo A."/>
            <person name="Mondo S."/>
            <person name="Pangilinan J."/>
            <person name="Riley R."/>
            <person name="Labutti K."/>
            <person name="Andreopoulos B."/>
            <person name="Lipzen A."/>
            <person name="Chen C."/>
            <person name="Yanf M."/>
            <person name="Daum C."/>
            <person name="Ng V."/>
            <person name="Clum A."/>
            <person name="Ohm R."/>
            <person name="Martin F."/>
            <person name="Silar P."/>
            <person name="Natvig D."/>
            <person name="Lalanne C."/>
            <person name="Gautier V."/>
            <person name="Ament-Velasquez S.L."/>
            <person name="Kruys A."/>
            <person name="Hutchinson M.I."/>
            <person name="Powell A.J."/>
            <person name="Barry K."/>
            <person name="Miller A.N."/>
            <person name="Grigoriev I.V."/>
            <person name="Debuchy R."/>
            <person name="Gladieux P."/>
            <person name="Thoren M.H."/>
            <person name="Johannesson H."/>
        </authorList>
    </citation>
    <scope>NUCLEOTIDE SEQUENCE</scope>
    <source>
        <strain evidence="2">CBS 538.74</strain>
    </source>
</reference>
<protein>
    <submittedName>
        <fullName evidence="2">Uncharacterized protein</fullName>
    </submittedName>
</protein>
<dbReference type="AlphaFoldDB" id="A0AAN6VF09"/>
<proteinExistence type="predicted"/>
<feature type="non-terminal residue" evidence="2">
    <location>
        <position position="259"/>
    </location>
</feature>
<feature type="region of interest" description="Disordered" evidence="1">
    <location>
        <begin position="192"/>
        <end position="259"/>
    </location>
</feature>
<gene>
    <name evidence="2" type="ORF">C8A00DRAFT_18489</name>
</gene>
<keyword evidence="3" id="KW-1185">Reference proteome</keyword>
<name>A0AAN6VF09_9PEZI</name>
<dbReference type="EMBL" id="MU857115">
    <property type="protein sequence ID" value="KAK4149884.1"/>
    <property type="molecule type" value="Genomic_DNA"/>
</dbReference>
<sequence length="259" mass="27989">MLFKHLLTLSLQQFSPDLDRLGPLYQTTHSQNRSMPGPADIPYPPNGFPTTDQSAFPATAAAYPWLQPGATPVDAVAVNWQPTNNSLYGGNSSSPGPSASVFGYASQQNTPNPYASEYVSPTALHIVPQQGFKVYPWPGPEVYLSVSLGTETLSSPTLQQQYQIPVGSPEGTAVVALSDSDPALYGEVEPWHHHQPRQPNQGRRHKRAKKSPNLASKTGPSTGTSNNNSSSKVKLRSSSASSRASKNTPQQQQQQQQQQ</sequence>
<feature type="compositionally biased region" description="Low complexity" evidence="1">
    <location>
        <begin position="216"/>
        <end position="259"/>
    </location>
</feature>
<evidence type="ECO:0000313" key="3">
    <source>
        <dbReference type="Proteomes" id="UP001302745"/>
    </source>
</evidence>
<organism evidence="2 3">
    <name type="scientific">Chaetomidium leptoderma</name>
    <dbReference type="NCBI Taxonomy" id="669021"/>
    <lineage>
        <taxon>Eukaryota</taxon>
        <taxon>Fungi</taxon>
        <taxon>Dikarya</taxon>
        <taxon>Ascomycota</taxon>
        <taxon>Pezizomycotina</taxon>
        <taxon>Sordariomycetes</taxon>
        <taxon>Sordariomycetidae</taxon>
        <taxon>Sordariales</taxon>
        <taxon>Chaetomiaceae</taxon>
        <taxon>Chaetomidium</taxon>
    </lineage>
</organism>
<reference evidence="2" key="1">
    <citation type="journal article" date="2023" name="Mol. Phylogenet. Evol.">
        <title>Genome-scale phylogeny and comparative genomics of the fungal order Sordariales.</title>
        <authorList>
            <person name="Hensen N."/>
            <person name="Bonometti L."/>
            <person name="Westerberg I."/>
            <person name="Brannstrom I.O."/>
            <person name="Guillou S."/>
            <person name="Cros-Aarteil S."/>
            <person name="Calhoun S."/>
            <person name="Haridas S."/>
            <person name="Kuo A."/>
            <person name="Mondo S."/>
            <person name="Pangilinan J."/>
            <person name="Riley R."/>
            <person name="LaButti K."/>
            <person name="Andreopoulos B."/>
            <person name="Lipzen A."/>
            <person name="Chen C."/>
            <person name="Yan M."/>
            <person name="Daum C."/>
            <person name="Ng V."/>
            <person name="Clum A."/>
            <person name="Steindorff A."/>
            <person name="Ohm R.A."/>
            <person name="Martin F."/>
            <person name="Silar P."/>
            <person name="Natvig D.O."/>
            <person name="Lalanne C."/>
            <person name="Gautier V."/>
            <person name="Ament-Velasquez S.L."/>
            <person name="Kruys A."/>
            <person name="Hutchinson M.I."/>
            <person name="Powell A.J."/>
            <person name="Barry K."/>
            <person name="Miller A.N."/>
            <person name="Grigoriev I.V."/>
            <person name="Debuchy R."/>
            <person name="Gladieux P."/>
            <person name="Hiltunen Thoren M."/>
            <person name="Johannesson H."/>
        </authorList>
    </citation>
    <scope>NUCLEOTIDE SEQUENCE</scope>
    <source>
        <strain evidence="2">CBS 538.74</strain>
    </source>
</reference>
<dbReference type="Proteomes" id="UP001302745">
    <property type="component" value="Unassembled WGS sequence"/>
</dbReference>
<evidence type="ECO:0000313" key="2">
    <source>
        <dbReference type="EMBL" id="KAK4149884.1"/>
    </source>
</evidence>